<dbReference type="EMBL" id="JAMFMA010000002">
    <property type="protein sequence ID" value="MCL6273963.1"/>
    <property type="molecule type" value="Genomic_DNA"/>
</dbReference>
<sequence>MKQICTVIACVFALFTASAQENNISTLEVGDVLVLGEPAGSHYKYVDVPRKNFIIKRGGIADMSSLSDRAVVITDISYGKETKITLKRKDGKKFFRVYNTFTANAEDALENGELRKSL</sequence>
<keyword evidence="1" id="KW-0732">Signal</keyword>
<evidence type="ECO:0000256" key="1">
    <source>
        <dbReference type="SAM" id="SignalP"/>
    </source>
</evidence>
<evidence type="ECO:0000313" key="2">
    <source>
        <dbReference type="EMBL" id="MCL6273963.1"/>
    </source>
</evidence>
<feature type="signal peptide" evidence="1">
    <location>
        <begin position="1"/>
        <end position="19"/>
    </location>
</feature>
<evidence type="ECO:0000313" key="3">
    <source>
        <dbReference type="Proteomes" id="UP001203607"/>
    </source>
</evidence>
<proteinExistence type="predicted"/>
<organism evidence="2 3">
    <name type="scientific">Flagellimonas spongiicola</name>
    <dbReference type="NCBI Taxonomy" id="2942208"/>
    <lineage>
        <taxon>Bacteria</taxon>
        <taxon>Pseudomonadati</taxon>
        <taxon>Bacteroidota</taxon>
        <taxon>Flavobacteriia</taxon>
        <taxon>Flavobacteriales</taxon>
        <taxon>Flavobacteriaceae</taxon>
        <taxon>Flagellimonas</taxon>
    </lineage>
</organism>
<comment type="caution">
    <text evidence="2">The sequence shown here is derived from an EMBL/GenBank/DDBJ whole genome shotgun (WGS) entry which is preliminary data.</text>
</comment>
<feature type="chain" id="PRO_5045208186" evidence="1">
    <location>
        <begin position="20"/>
        <end position="118"/>
    </location>
</feature>
<dbReference type="RefSeq" id="WP_249657154.1">
    <property type="nucleotide sequence ID" value="NZ_JAMFMA010000002.1"/>
</dbReference>
<name>A0ABT0PRE3_9FLAO</name>
<reference evidence="2 3" key="1">
    <citation type="submission" date="2022-05" db="EMBL/GenBank/DDBJ databases">
        <authorList>
            <person name="Park J.-S."/>
        </authorList>
    </citation>
    <scope>NUCLEOTIDE SEQUENCE [LARGE SCALE GENOMIC DNA]</scope>
    <source>
        <strain evidence="2 3">2012CJ35-5</strain>
    </source>
</reference>
<protein>
    <submittedName>
        <fullName evidence="2">Dihydroorotase</fullName>
    </submittedName>
</protein>
<dbReference type="Proteomes" id="UP001203607">
    <property type="component" value="Unassembled WGS sequence"/>
</dbReference>
<keyword evidence="3" id="KW-1185">Reference proteome</keyword>
<gene>
    <name evidence="2" type="ORF">M3P19_08080</name>
</gene>
<accession>A0ABT0PRE3</accession>